<keyword evidence="1" id="KW-1133">Transmembrane helix</keyword>
<name>A0A0G0BRA4_9BACT</name>
<sequence>MVKKRKSKTRAIFFNLLKVFLLVITLFALYIALIFIQVNKKGERVVFIKDGNIWVADKNGHNLTSLTNRKFEKLKKAERTITPWCGFGTESGCSEESYQVDRSNNYYHDFFQSLSLSPDGEQLAAFGFNDSIRNAIEANNNELNQKYLTGDYWFPQRYALYIFDLRSKKYQTFDLEKNFIRGTSSFSGVTHVNKIIWSPRNTHLTFLSEYGELSKFKIKTQKVYQIPKSKYKIFDEQSANGVVAFYPFDRAIYYVDIWGLASKKDTIVRRMFTYDNPPLPDTEFIIKNEFYFSGPFTGNKDNFYLVTSVEKGKKLKVYEYNILRKEIYLKKEILTQGYISDSDHYSNINMISPNGKYILLKKDDHSGVFRLTDMKEIFSSKNDQDFTIYYFKWSLDGEKFMSCNKDLTVFDLTLKVKQKLNTTDCADPQNKAAFDWNYLD</sequence>
<accession>A0A0G0BRA4</accession>
<keyword evidence="1" id="KW-0812">Transmembrane</keyword>
<dbReference type="SUPFAM" id="SSF69322">
    <property type="entry name" value="Tricorn protease domain 2"/>
    <property type="match status" value="1"/>
</dbReference>
<dbReference type="EMBL" id="LBPX01000037">
    <property type="protein sequence ID" value="KKP66156.1"/>
    <property type="molecule type" value="Genomic_DNA"/>
</dbReference>
<comment type="caution">
    <text evidence="2">The sequence shown here is derived from an EMBL/GenBank/DDBJ whole genome shotgun (WGS) entry which is preliminary data.</text>
</comment>
<gene>
    <name evidence="2" type="ORF">UR63_C0037G0015</name>
</gene>
<dbReference type="Gene3D" id="2.130.10.10">
    <property type="entry name" value="YVTN repeat-like/Quinoprotein amine dehydrogenase"/>
    <property type="match status" value="1"/>
</dbReference>
<dbReference type="Proteomes" id="UP000034127">
    <property type="component" value="Unassembled WGS sequence"/>
</dbReference>
<dbReference type="InterPro" id="IPR015943">
    <property type="entry name" value="WD40/YVTN_repeat-like_dom_sf"/>
</dbReference>
<evidence type="ECO:0000313" key="3">
    <source>
        <dbReference type="Proteomes" id="UP000034127"/>
    </source>
</evidence>
<feature type="transmembrane region" description="Helical" evidence="1">
    <location>
        <begin position="12"/>
        <end position="36"/>
    </location>
</feature>
<evidence type="ECO:0000256" key="1">
    <source>
        <dbReference type="SAM" id="Phobius"/>
    </source>
</evidence>
<evidence type="ECO:0000313" key="2">
    <source>
        <dbReference type="EMBL" id="KKP66156.1"/>
    </source>
</evidence>
<protein>
    <submittedName>
        <fullName evidence="2">Uncharacterized protein</fullName>
    </submittedName>
</protein>
<organism evidence="2 3">
    <name type="scientific">Candidatus Roizmanbacteria bacterium GW2011_GWC2_35_12</name>
    <dbReference type="NCBI Taxonomy" id="1618485"/>
    <lineage>
        <taxon>Bacteria</taxon>
        <taxon>Candidatus Roizmaniibacteriota</taxon>
    </lineage>
</organism>
<dbReference type="AlphaFoldDB" id="A0A0G0BRA4"/>
<reference evidence="2 3" key="1">
    <citation type="journal article" date="2015" name="Nature">
        <title>rRNA introns, odd ribosomes, and small enigmatic genomes across a large radiation of phyla.</title>
        <authorList>
            <person name="Brown C.T."/>
            <person name="Hug L.A."/>
            <person name="Thomas B.C."/>
            <person name="Sharon I."/>
            <person name="Castelle C.J."/>
            <person name="Singh A."/>
            <person name="Wilkins M.J."/>
            <person name="Williams K.H."/>
            <person name="Banfield J.F."/>
        </authorList>
    </citation>
    <scope>NUCLEOTIDE SEQUENCE [LARGE SCALE GENOMIC DNA]</scope>
</reference>
<proteinExistence type="predicted"/>
<keyword evidence="1" id="KW-0472">Membrane</keyword>